<organism evidence="7 8">
    <name type="scientific">Fulvimarina endophytica</name>
    <dbReference type="NCBI Taxonomy" id="2293836"/>
    <lineage>
        <taxon>Bacteria</taxon>
        <taxon>Pseudomonadati</taxon>
        <taxon>Pseudomonadota</taxon>
        <taxon>Alphaproteobacteria</taxon>
        <taxon>Hyphomicrobiales</taxon>
        <taxon>Aurantimonadaceae</taxon>
        <taxon>Fulvimarina</taxon>
    </lineage>
</organism>
<feature type="transmembrane region" description="Helical" evidence="6">
    <location>
        <begin position="51"/>
        <end position="71"/>
    </location>
</feature>
<proteinExistence type="predicted"/>
<gene>
    <name evidence="7" type="ORF">DYI37_05465</name>
</gene>
<evidence type="ECO:0000313" key="7">
    <source>
        <dbReference type="EMBL" id="RFC65287.1"/>
    </source>
</evidence>
<comment type="subcellular location">
    <subcellularLocation>
        <location evidence="1">Cell membrane</location>
        <topology evidence="1">Multi-pass membrane protein</topology>
    </subcellularLocation>
</comment>
<sequence length="241" mass="25009">MMFDGSYCGTAPALGDVLARWNFEPFVLTALGAAAILSWRRASRGGGIATALLALAFVSPICAASVALFSARSLHHLVLLAAAGAGALALSPSLVGRLRLPVLPTLVLMTAVLWAWHLPQLYDLALRNMAVYWAMQLSLLASIAMFWIAIRAAGPVAAASGLVGGAVQMGFLGAVLTFAQQPFYEIHRLAAPTWGLSPLADQQLAGLVMWVGGMAPFAIAGGLIAHRAWIGLDAPAGGRAA</sequence>
<feature type="transmembrane region" description="Helical" evidence="6">
    <location>
        <begin position="102"/>
        <end position="118"/>
    </location>
</feature>
<dbReference type="RefSeq" id="WP_116682184.1">
    <property type="nucleotide sequence ID" value="NZ_QURL01000002.1"/>
</dbReference>
<feature type="transmembrane region" description="Helical" evidence="6">
    <location>
        <begin position="20"/>
        <end position="39"/>
    </location>
</feature>
<evidence type="ECO:0000313" key="8">
    <source>
        <dbReference type="Proteomes" id="UP000264310"/>
    </source>
</evidence>
<feature type="transmembrane region" description="Helical" evidence="6">
    <location>
        <begin position="130"/>
        <end position="150"/>
    </location>
</feature>
<dbReference type="GO" id="GO:0005886">
    <property type="term" value="C:plasma membrane"/>
    <property type="evidence" value="ECO:0007669"/>
    <property type="project" value="UniProtKB-SubCell"/>
</dbReference>
<keyword evidence="5 6" id="KW-0472">Membrane</keyword>
<keyword evidence="8" id="KW-1185">Reference proteome</keyword>
<feature type="transmembrane region" description="Helical" evidence="6">
    <location>
        <begin position="162"/>
        <end position="184"/>
    </location>
</feature>
<protein>
    <submittedName>
        <fullName evidence="7">Cytochrome c oxidase assembly protein</fullName>
    </submittedName>
</protein>
<keyword evidence="3 6" id="KW-0812">Transmembrane</keyword>
<reference evidence="7 8" key="1">
    <citation type="submission" date="2018-08" db="EMBL/GenBank/DDBJ databases">
        <title>Fulvimarina sp. 85, whole genome shotgun sequence.</title>
        <authorList>
            <person name="Tuo L."/>
        </authorList>
    </citation>
    <scope>NUCLEOTIDE SEQUENCE [LARGE SCALE GENOMIC DNA]</scope>
    <source>
        <strain evidence="7 8">85</strain>
    </source>
</reference>
<evidence type="ECO:0000256" key="3">
    <source>
        <dbReference type="ARBA" id="ARBA00022692"/>
    </source>
</evidence>
<feature type="transmembrane region" description="Helical" evidence="6">
    <location>
        <begin position="77"/>
        <end position="95"/>
    </location>
</feature>
<evidence type="ECO:0000256" key="2">
    <source>
        <dbReference type="ARBA" id="ARBA00022475"/>
    </source>
</evidence>
<name>A0A371X7U5_9HYPH</name>
<feature type="transmembrane region" description="Helical" evidence="6">
    <location>
        <begin position="204"/>
        <end position="225"/>
    </location>
</feature>
<dbReference type="EMBL" id="QURL01000002">
    <property type="protein sequence ID" value="RFC65287.1"/>
    <property type="molecule type" value="Genomic_DNA"/>
</dbReference>
<evidence type="ECO:0000256" key="1">
    <source>
        <dbReference type="ARBA" id="ARBA00004651"/>
    </source>
</evidence>
<dbReference type="AlphaFoldDB" id="A0A371X7U5"/>
<evidence type="ECO:0000256" key="5">
    <source>
        <dbReference type="ARBA" id="ARBA00023136"/>
    </source>
</evidence>
<dbReference type="Proteomes" id="UP000264310">
    <property type="component" value="Unassembled WGS sequence"/>
</dbReference>
<dbReference type="OrthoDB" id="259025at2"/>
<keyword evidence="4 6" id="KW-1133">Transmembrane helix</keyword>
<dbReference type="Pfam" id="PF09678">
    <property type="entry name" value="Caa3_CtaG"/>
    <property type="match status" value="1"/>
</dbReference>
<comment type="caution">
    <text evidence="7">The sequence shown here is derived from an EMBL/GenBank/DDBJ whole genome shotgun (WGS) entry which is preliminary data.</text>
</comment>
<evidence type="ECO:0000256" key="6">
    <source>
        <dbReference type="SAM" id="Phobius"/>
    </source>
</evidence>
<dbReference type="InterPro" id="IPR019108">
    <property type="entry name" value="Caa3_assmbl_CtaG-rel"/>
</dbReference>
<keyword evidence="2" id="KW-1003">Cell membrane</keyword>
<accession>A0A371X7U5</accession>
<evidence type="ECO:0000256" key="4">
    <source>
        <dbReference type="ARBA" id="ARBA00022989"/>
    </source>
</evidence>